<sequence>MNGKATTTRTRLDRGRSALGPALELVHTGRAPTRAVLTAELGVTRATAGAVAAELEALGLIRVDSRPGAAAGSQGRPSHRLAVDESGPVVLAAQIHADGFRASLIGLGGRTVATAPGCTTVQADPAQVLGEVVAAGAQLLRETGRRCVGAGLAVPSAVAEPEGTALNPLHLAWQPGAPVRGIFAEQVAEAGIAGPAFTGNDVNLAALAEHRHGAGRGAQHLLCVATGHRGVGGALVLDGRLHSGSAGLALEVGHLTVNPEGRPCHCGSRGCLDVEADPLAFLTAAGRDPGPEVSLLQQSRDMLRGEFGEPAVRSAAERLIDRLGLGLAGLVNILNPDRIILGGLHRELLQADPDRLRAVVADRSLWGRSGGVPILPCTLDHNSLVGAAELAWQPILDDPLTVLV</sequence>
<dbReference type="InterPro" id="IPR000600">
    <property type="entry name" value="ROK"/>
</dbReference>
<dbReference type="InterPro" id="IPR043129">
    <property type="entry name" value="ATPase_NBD"/>
</dbReference>
<organism evidence="2 3">
    <name type="scientific">Streptomyces sanyensis</name>
    <dbReference type="NCBI Taxonomy" id="568869"/>
    <lineage>
        <taxon>Bacteria</taxon>
        <taxon>Bacillati</taxon>
        <taxon>Actinomycetota</taxon>
        <taxon>Actinomycetes</taxon>
        <taxon>Kitasatosporales</taxon>
        <taxon>Streptomycetaceae</taxon>
        <taxon>Streptomyces</taxon>
    </lineage>
</organism>
<evidence type="ECO:0000313" key="3">
    <source>
        <dbReference type="Proteomes" id="UP001501147"/>
    </source>
</evidence>
<dbReference type="Pfam" id="PF00480">
    <property type="entry name" value="ROK"/>
    <property type="match status" value="1"/>
</dbReference>
<comment type="similarity">
    <text evidence="1">Belongs to the ROK (NagC/XylR) family.</text>
</comment>
<dbReference type="Proteomes" id="UP001501147">
    <property type="component" value="Unassembled WGS sequence"/>
</dbReference>
<gene>
    <name evidence="2" type="ORF">GCM10023329_39700</name>
</gene>
<accession>A0ABP9ARF5</accession>
<dbReference type="SUPFAM" id="SSF53067">
    <property type="entry name" value="Actin-like ATPase domain"/>
    <property type="match status" value="2"/>
</dbReference>
<evidence type="ECO:0000313" key="2">
    <source>
        <dbReference type="EMBL" id="GAA4785216.1"/>
    </source>
</evidence>
<keyword evidence="3" id="KW-1185">Reference proteome</keyword>
<protein>
    <submittedName>
        <fullName evidence="2">ROK family protein</fullName>
    </submittedName>
</protein>
<dbReference type="InterPro" id="IPR036388">
    <property type="entry name" value="WH-like_DNA-bd_sf"/>
</dbReference>
<name>A0ABP9ARF5_9ACTN</name>
<dbReference type="Gene3D" id="3.30.420.40">
    <property type="match status" value="2"/>
</dbReference>
<dbReference type="Gene3D" id="1.10.10.10">
    <property type="entry name" value="Winged helix-like DNA-binding domain superfamily/Winged helix DNA-binding domain"/>
    <property type="match status" value="1"/>
</dbReference>
<proteinExistence type="inferred from homology"/>
<reference evidence="3" key="1">
    <citation type="journal article" date="2019" name="Int. J. Syst. Evol. Microbiol.">
        <title>The Global Catalogue of Microorganisms (GCM) 10K type strain sequencing project: providing services to taxonomists for standard genome sequencing and annotation.</title>
        <authorList>
            <consortium name="The Broad Institute Genomics Platform"/>
            <consortium name="The Broad Institute Genome Sequencing Center for Infectious Disease"/>
            <person name="Wu L."/>
            <person name="Ma J."/>
        </authorList>
    </citation>
    <scope>NUCLEOTIDE SEQUENCE [LARGE SCALE GENOMIC DNA]</scope>
    <source>
        <strain evidence="3">JCM 18324</strain>
    </source>
</reference>
<comment type="caution">
    <text evidence="2">The sequence shown here is derived from an EMBL/GenBank/DDBJ whole genome shotgun (WGS) entry which is preliminary data.</text>
</comment>
<evidence type="ECO:0000256" key="1">
    <source>
        <dbReference type="ARBA" id="ARBA00006479"/>
    </source>
</evidence>
<dbReference type="EMBL" id="BAABJV010000011">
    <property type="protein sequence ID" value="GAA4785216.1"/>
    <property type="molecule type" value="Genomic_DNA"/>
</dbReference>
<dbReference type="PANTHER" id="PTHR18964">
    <property type="entry name" value="ROK (REPRESSOR, ORF, KINASE) FAMILY"/>
    <property type="match status" value="1"/>
</dbReference>
<dbReference type="PANTHER" id="PTHR18964:SF149">
    <property type="entry name" value="BIFUNCTIONAL UDP-N-ACETYLGLUCOSAMINE 2-EPIMERASE_N-ACETYLMANNOSAMINE KINASE"/>
    <property type="match status" value="1"/>
</dbReference>
<dbReference type="RefSeq" id="WP_345614759.1">
    <property type="nucleotide sequence ID" value="NZ_BAABJV010000011.1"/>
</dbReference>